<dbReference type="STRING" id="487316.BEN76_12090"/>
<accession>A0A1P8EKG3</accession>
<evidence type="ECO:0000256" key="1">
    <source>
        <dbReference type="SAM" id="Phobius"/>
    </source>
</evidence>
<dbReference type="EMBL" id="CP016896">
    <property type="protein sequence ID" value="APV36711.1"/>
    <property type="molecule type" value="Genomic_DNA"/>
</dbReference>
<reference evidence="2 3" key="1">
    <citation type="submission" date="2016-08" db="EMBL/GenBank/DDBJ databases">
        <title>Complete genome sequence of Acinetobacter baylyi strain GFJ2.</title>
        <authorList>
            <person name="Tabata M."/>
            <person name="Kuboki S."/>
            <person name="Gibu N."/>
            <person name="Kinouchi Y."/>
            <person name="Vangnai A."/>
            <person name="Kasai D."/>
            <person name="Fukuda M."/>
        </authorList>
    </citation>
    <scope>NUCLEOTIDE SEQUENCE [LARGE SCALE GENOMIC DNA]</scope>
    <source>
        <strain evidence="2 3">GFJ2</strain>
    </source>
</reference>
<dbReference type="KEGG" id="asol:BEN76_12090"/>
<evidence type="ECO:0000313" key="3">
    <source>
        <dbReference type="Proteomes" id="UP000185674"/>
    </source>
</evidence>
<organism evidence="2 3">
    <name type="scientific">Acinetobacter soli</name>
    <dbReference type="NCBI Taxonomy" id="487316"/>
    <lineage>
        <taxon>Bacteria</taxon>
        <taxon>Pseudomonadati</taxon>
        <taxon>Pseudomonadota</taxon>
        <taxon>Gammaproteobacteria</taxon>
        <taxon>Moraxellales</taxon>
        <taxon>Moraxellaceae</taxon>
        <taxon>Acinetobacter</taxon>
    </lineage>
</organism>
<keyword evidence="1" id="KW-0472">Membrane</keyword>
<evidence type="ECO:0000313" key="2">
    <source>
        <dbReference type="EMBL" id="APV36711.1"/>
    </source>
</evidence>
<dbReference type="Proteomes" id="UP000185674">
    <property type="component" value="Chromosome"/>
</dbReference>
<feature type="transmembrane region" description="Helical" evidence="1">
    <location>
        <begin position="31"/>
        <end position="54"/>
    </location>
</feature>
<keyword evidence="1" id="KW-1133">Transmembrane helix</keyword>
<gene>
    <name evidence="2" type="ORF">BEN76_12090</name>
</gene>
<proteinExistence type="predicted"/>
<protein>
    <submittedName>
        <fullName evidence="2">Uncharacterized protein</fullName>
    </submittedName>
</protein>
<sequence length="84" mass="10354">MLVIHRAVFRTLKQSQRKSPLSILIKGRTLLFHYFHALIVWNPYLINVMWFSFLKHDSSKFKMMKVLLQKNWLIYLTFFYQLFK</sequence>
<name>A0A1P8EKG3_9GAMM</name>
<keyword evidence="1" id="KW-0812">Transmembrane</keyword>
<dbReference type="AlphaFoldDB" id="A0A1P8EKG3"/>